<name>A0ABR4CSE6_9HELO</name>
<evidence type="ECO:0000313" key="2">
    <source>
        <dbReference type="EMBL" id="KAL2072909.1"/>
    </source>
</evidence>
<feature type="coiled-coil region" evidence="1">
    <location>
        <begin position="369"/>
        <end position="403"/>
    </location>
</feature>
<keyword evidence="3" id="KW-1185">Reference proteome</keyword>
<gene>
    <name evidence="2" type="ORF">VTL71DRAFT_12252</name>
</gene>
<sequence length="451" mass="51885">MPLNPKYQVIIDDHEREDILPAITDRQQRMLNILDDGTIMDLALEIGEMAVEDQEHLRWPVYYHDHDQIDPSLSTASSVAIADADGPREMCELLHTIHPKVVHSIILNTIAYQWTADDHFKDLVMPVDGCAGSYVATFAVKGRNGKGLTIKEWRMVQQKWDMYIAKDPKDAVEATIIDMKYPCASWNKETILEGNENGERKLWFKTAHQFSECINLRIPSDWVPNEDVPQLQSPLYIGCSKDLAARVHYYDPLGTMSAASKSWRLLMSILKHCGIEVDTIMIPLIKIWETSHLNKAEILLTMLAGSHISEGGLNQHPPGGHRSMNHSEDKFLEAQTQAFCRYRWTTENLRRSEEELDRRLRAFDTLRSLESLAKERDEMNEGIELLDRKLDSIAENVKVMERSMEDRTNLLLDEAKRLDEATKLLEPTIEALKMQLQFHKNVEKWVESRSP</sequence>
<protein>
    <submittedName>
        <fullName evidence="2">Uncharacterized protein</fullName>
    </submittedName>
</protein>
<reference evidence="2 3" key="1">
    <citation type="journal article" date="2024" name="Commun. Biol.">
        <title>Comparative genomic analysis of thermophilic fungi reveals convergent evolutionary adaptations and gene losses.</title>
        <authorList>
            <person name="Steindorff A.S."/>
            <person name="Aguilar-Pontes M.V."/>
            <person name="Robinson A.J."/>
            <person name="Andreopoulos B."/>
            <person name="LaButti K."/>
            <person name="Kuo A."/>
            <person name="Mondo S."/>
            <person name="Riley R."/>
            <person name="Otillar R."/>
            <person name="Haridas S."/>
            <person name="Lipzen A."/>
            <person name="Grimwood J."/>
            <person name="Schmutz J."/>
            <person name="Clum A."/>
            <person name="Reid I.D."/>
            <person name="Moisan M.C."/>
            <person name="Butler G."/>
            <person name="Nguyen T.T.M."/>
            <person name="Dewar K."/>
            <person name="Conant G."/>
            <person name="Drula E."/>
            <person name="Henrissat B."/>
            <person name="Hansel C."/>
            <person name="Singer S."/>
            <person name="Hutchinson M.I."/>
            <person name="de Vries R.P."/>
            <person name="Natvig D.O."/>
            <person name="Powell A.J."/>
            <person name="Tsang A."/>
            <person name="Grigoriev I.V."/>
        </authorList>
    </citation>
    <scope>NUCLEOTIDE SEQUENCE [LARGE SCALE GENOMIC DNA]</scope>
    <source>
        <strain evidence="2 3">CBS 494.80</strain>
    </source>
</reference>
<dbReference type="Proteomes" id="UP001595075">
    <property type="component" value="Unassembled WGS sequence"/>
</dbReference>
<evidence type="ECO:0000313" key="3">
    <source>
        <dbReference type="Proteomes" id="UP001595075"/>
    </source>
</evidence>
<organism evidence="2 3">
    <name type="scientific">Oculimacula yallundae</name>
    <dbReference type="NCBI Taxonomy" id="86028"/>
    <lineage>
        <taxon>Eukaryota</taxon>
        <taxon>Fungi</taxon>
        <taxon>Dikarya</taxon>
        <taxon>Ascomycota</taxon>
        <taxon>Pezizomycotina</taxon>
        <taxon>Leotiomycetes</taxon>
        <taxon>Helotiales</taxon>
        <taxon>Ploettnerulaceae</taxon>
        <taxon>Oculimacula</taxon>
    </lineage>
</organism>
<keyword evidence="1" id="KW-0175">Coiled coil</keyword>
<proteinExistence type="predicted"/>
<comment type="caution">
    <text evidence="2">The sequence shown here is derived from an EMBL/GenBank/DDBJ whole genome shotgun (WGS) entry which is preliminary data.</text>
</comment>
<dbReference type="EMBL" id="JAZHXI010000004">
    <property type="protein sequence ID" value="KAL2072909.1"/>
    <property type="molecule type" value="Genomic_DNA"/>
</dbReference>
<evidence type="ECO:0000256" key="1">
    <source>
        <dbReference type="SAM" id="Coils"/>
    </source>
</evidence>
<accession>A0ABR4CSE6</accession>